<dbReference type="RefSeq" id="WP_095308228.1">
    <property type="nucleotide sequence ID" value="NZ_BORC01000002.1"/>
</dbReference>
<accession>A0A919WGL7</accession>
<comment type="caution">
    <text evidence="5">The sequence shown here is derived from an EMBL/GenBank/DDBJ whole genome shotgun (WGS) entry which is preliminary data.</text>
</comment>
<proteinExistence type="inferred from homology"/>
<keyword evidence="1" id="KW-0808">Transferase</keyword>
<dbReference type="InterPro" id="IPR051531">
    <property type="entry name" value="N-acetyltransferase"/>
</dbReference>
<dbReference type="AlphaFoldDB" id="A0A919WGL7"/>
<evidence type="ECO:0000256" key="3">
    <source>
        <dbReference type="ARBA" id="ARBA00038502"/>
    </source>
</evidence>
<dbReference type="PROSITE" id="PS51186">
    <property type="entry name" value="GNAT"/>
    <property type="match status" value="1"/>
</dbReference>
<gene>
    <name evidence="5" type="ORF">J27TS8_16110</name>
</gene>
<keyword evidence="2" id="KW-0012">Acyltransferase</keyword>
<protein>
    <submittedName>
        <fullName evidence="5">GNAT family acetyltransferase</fullName>
    </submittedName>
</protein>
<name>A0A919WGL7_9BACI</name>
<reference evidence="5" key="1">
    <citation type="submission" date="2021-03" db="EMBL/GenBank/DDBJ databases">
        <title>Antimicrobial resistance genes in bacteria isolated from Japanese honey, and their potential for conferring macrolide and lincosamide resistance in the American foulbrood pathogen Paenibacillus larvae.</title>
        <authorList>
            <person name="Okamoto M."/>
            <person name="Kumagai M."/>
            <person name="Kanamori H."/>
            <person name="Takamatsu D."/>
        </authorList>
    </citation>
    <scope>NUCLEOTIDE SEQUENCE</scope>
    <source>
        <strain evidence="5">J27TS8</strain>
    </source>
</reference>
<dbReference type="OrthoDB" id="9798081at2"/>
<evidence type="ECO:0000313" key="6">
    <source>
        <dbReference type="Proteomes" id="UP000682111"/>
    </source>
</evidence>
<dbReference type="EMBL" id="BORC01000002">
    <property type="protein sequence ID" value="GIN61618.1"/>
    <property type="molecule type" value="Genomic_DNA"/>
</dbReference>
<dbReference type="Proteomes" id="UP000682111">
    <property type="component" value="Unassembled WGS sequence"/>
</dbReference>
<evidence type="ECO:0000313" key="5">
    <source>
        <dbReference type="EMBL" id="GIN61618.1"/>
    </source>
</evidence>
<dbReference type="Pfam" id="PF13302">
    <property type="entry name" value="Acetyltransf_3"/>
    <property type="match status" value="1"/>
</dbReference>
<dbReference type="PANTHER" id="PTHR43792">
    <property type="entry name" value="GNAT FAMILY, PUTATIVE (AFU_ORTHOLOGUE AFUA_3G00765)-RELATED-RELATED"/>
    <property type="match status" value="1"/>
</dbReference>
<dbReference type="Gene3D" id="3.40.630.30">
    <property type="match status" value="1"/>
</dbReference>
<sequence>MKFNRKDKTLETERLQLRLFTAADAEQVRSLCDNFTIFKTTLNMPYPYSLECALSWMANHERNFTEDKLYELAITNKNNGQLYGAIALSNQRLHQNGEMAYWIGKPFWGNGYATEAARAMLEFAFEEKNYHRVYARYFKSNPASGRVLEKCGMVYEGTLKDHVYKLNTFEDLIYYGIVK</sequence>
<evidence type="ECO:0000256" key="2">
    <source>
        <dbReference type="ARBA" id="ARBA00023315"/>
    </source>
</evidence>
<dbReference type="InterPro" id="IPR016181">
    <property type="entry name" value="Acyl_CoA_acyltransferase"/>
</dbReference>
<keyword evidence="6" id="KW-1185">Reference proteome</keyword>
<evidence type="ECO:0000256" key="1">
    <source>
        <dbReference type="ARBA" id="ARBA00022679"/>
    </source>
</evidence>
<comment type="similarity">
    <text evidence="3">Belongs to the acetyltransferase family. RimJ subfamily.</text>
</comment>
<evidence type="ECO:0000259" key="4">
    <source>
        <dbReference type="PROSITE" id="PS51186"/>
    </source>
</evidence>
<dbReference type="PANTHER" id="PTHR43792:SF8">
    <property type="entry name" value="[RIBOSOMAL PROTEIN US5]-ALANINE N-ACETYLTRANSFERASE"/>
    <property type="match status" value="1"/>
</dbReference>
<dbReference type="SUPFAM" id="SSF55729">
    <property type="entry name" value="Acyl-CoA N-acyltransferases (Nat)"/>
    <property type="match status" value="1"/>
</dbReference>
<dbReference type="InterPro" id="IPR000182">
    <property type="entry name" value="GNAT_dom"/>
</dbReference>
<dbReference type="GO" id="GO:0016747">
    <property type="term" value="F:acyltransferase activity, transferring groups other than amino-acyl groups"/>
    <property type="evidence" value="ECO:0007669"/>
    <property type="project" value="InterPro"/>
</dbReference>
<feature type="domain" description="N-acetyltransferase" evidence="4">
    <location>
        <begin position="15"/>
        <end position="176"/>
    </location>
</feature>
<organism evidence="5 6">
    <name type="scientific">Robertmurraya siralis</name>
    <dbReference type="NCBI Taxonomy" id="77777"/>
    <lineage>
        <taxon>Bacteria</taxon>
        <taxon>Bacillati</taxon>
        <taxon>Bacillota</taxon>
        <taxon>Bacilli</taxon>
        <taxon>Bacillales</taxon>
        <taxon>Bacillaceae</taxon>
        <taxon>Robertmurraya</taxon>
    </lineage>
</organism>